<dbReference type="NCBIfam" id="NF005840">
    <property type="entry name" value="PRK07757.1"/>
    <property type="match status" value="1"/>
</dbReference>
<dbReference type="Pfam" id="PF00583">
    <property type="entry name" value="Acetyltransf_1"/>
    <property type="match status" value="1"/>
</dbReference>
<organism evidence="4">
    <name type="scientific">Thermocrinis ruber</name>
    <dbReference type="NCBI Taxonomy" id="75906"/>
    <lineage>
        <taxon>Bacteria</taxon>
        <taxon>Pseudomonadati</taxon>
        <taxon>Aquificota</taxon>
        <taxon>Aquificia</taxon>
        <taxon>Aquificales</taxon>
        <taxon>Aquificaceae</taxon>
        <taxon>Thermocrinis</taxon>
    </lineage>
</organism>
<feature type="domain" description="N-acetyltransferase" evidence="3">
    <location>
        <begin position="1"/>
        <end position="151"/>
    </location>
</feature>
<dbReference type="Gene3D" id="3.40.630.30">
    <property type="match status" value="1"/>
</dbReference>
<proteinExistence type="predicted"/>
<sequence length="163" mass="18278">MGLRKAKLKDAVGIYSLINSYAKEGLLLPRSLNSIYENIRDFWVYEEEGQIVGCSALHVVWEDLAEIKSLAVVESMKGRGIGTALVQACLKEAEELGVKRVFVLTYALDFFEKLGFHTISKENLPHKVWGECINCVKFPSCDETAMQVEIEKLSPVKSHEGEL</sequence>
<dbReference type="PANTHER" id="PTHR43626:SF4">
    <property type="entry name" value="GCN5-RELATED N-ACETYLTRANSFERASE 2, CHLOROPLASTIC"/>
    <property type="match status" value="1"/>
</dbReference>
<dbReference type="AlphaFoldDB" id="A0A7C5X4A9"/>
<dbReference type="PROSITE" id="PS51186">
    <property type="entry name" value="GNAT"/>
    <property type="match status" value="1"/>
</dbReference>
<keyword evidence="1 4" id="KW-0808">Transferase</keyword>
<dbReference type="InterPro" id="IPR045039">
    <property type="entry name" value="NSI-like"/>
</dbReference>
<evidence type="ECO:0000313" key="4">
    <source>
        <dbReference type="EMBL" id="HHO73834.1"/>
    </source>
</evidence>
<name>A0A7C5X4A9_9AQUI</name>
<dbReference type="SUPFAM" id="SSF55729">
    <property type="entry name" value="Acyl-CoA N-acyltransferases (Nat)"/>
    <property type="match status" value="1"/>
</dbReference>
<gene>
    <name evidence="4" type="ORF">ENN04_04265</name>
</gene>
<dbReference type="InterPro" id="IPR000182">
    <property type="entry name" value="GNAT_dom"/>
</dbReference>
<reference evidence="4" key="1">
    <citation type="journal article" date="2020" name="mSystems">
        <title>Genome- and Community-Level Interaction Insights into Carbon Utilization and Element Cycling Functions of Hydrothermarchaeota in Hydrothermal Sediment.</title>
        <authorList>
            <person name="Zhou Z."/>
            <person name="Liu Y."/>
            <person name="Xu W."/>
            <person name="Pan J."/>
            <person name="Luo Z.H."/>
            <person name="Li M."/>
        </authorList>
    </citation>
    <scope>NUCLEOTIDE SEQUENCE [LARGE SCALE GENOMIC DNA]</scope>
    <source>
        <strain evidence="4">SpSt-114</strain>
    </source>
</reference>
<dbReference type="PANTHER" id="PTHR43626">
    <property type="entry name" value="ACYL-COA N-ACYLTRANSFERASE"/>
    <property type="match status" value="1"/>
</dbReference>
<dbReference type="InterPro" id="IPR016181">
    <property type="entry name" value="Acyl_CoA_acyltransferase"/>
</dbReference>
<dbReference type="EMBL" id="DSAC01000052">
    <property type="protein sequence ID" value="HHO73834.1"/>
    <property type="molecule type" value="Genomic_DNA"/>
</dbReference>
<evidence type="ECO:0000259" key="3">
    <source>
        <dbReference type="PROSITE" id="PS51186"/>
    </source>
</evidence>
<dbReference type="CDD" id="cd04301">
    <property type="entry name" value="NAT_SF"/>
    <property type="match status" value="1"/>
</dbReference>
<keyword evidence="2" id="KW-0012">Acyltransferase</keyword>
<dbReference type="GO" id="GO:0008080">
    <property type="term" value="F:N-acetyltransferase activity"/>
    <property type="evidence" value="ECO:0007669"/>
    <property type="project" value="InterPro"/>
</dbReference>
<accession>A0A7C5X4A9</accession>
<protein>
    <submittedName>
        <fullName evidence="4">N-acetyltransferase</fullName>
    </submittedName>
</protein>
<dbReference type="GO" id="GO:0005737">
    <property type="term" value="C:cytoplasm"/>
    <property type="evidence" value="ECO:0007669"/>
    <property type="project" value="TreeGrafter"/>
</dbReference>
<evidence type="ECO:0000256" key="2">
    <source>
        <dbReference type="ARBA" id="ARBA00023315"/>
    </source>
</evidence>
<comment type="caution">
    <text evidence="4">The sequence shown here is derived from an EMBL/GenBank/DDBJ whole genome shotgun (WGS) entry which is preliminary data.</text>
</comment>
<evidence type="ECO:0000256" key="1">
    <source>
        <dbReference type="ARBA" id="ARBA00022679"/>
    </source>
</evidence>